<sequence>MRHQMAMSASVMILAGLVVTGCGTANDTSPAGNHASTNSAAGTAGTQNKSQAITIGYMNWDEDVAASYLWKYLLEQKGYQVDMKLLSPGPVWEGLYTGDLDVFFDSWMPYVDKDYEAKYGSRITTINRWYGGVTQEGFAVPDYVPVKTVDQLRAYADKTNGQIIGIEAGSTEMGQAKQALTTYNLPYQIVSSSTPGMLTELQKAVQAKQPIIVTLWSPHWAFAKYNLHYVEDPKGVFGKQGYVETVANKTWAGNNATVVNWLKNFHLSEQQLGTLEEDVAGQSDDPSKGVTEWVTANQDVVDKWLK</sequence>
<evidence type="ECO:0000313" key="7">
    <source>
        <dbReference type="EMBL" id="WAH37830.1"/>
    </source>
</evidence>
<dbReference type="Gene3D" id="3.40.190.100">
    <property type="entry name" value="Glycine betaine-binding periplasmic protein, domain 2"/>
    <property type="match status" value="1"/>
</dbReference>
<dbReference type="Gene3D" id="3.10.105.10">
    <property type="entry name" value="Dipeptide-binding Protein, Domain 3"/>
    <property type="match status" value="2"/>
</dbReference>
<dbReference type="RefSeq" id="WP_268045357.1">
    <property type="nucleotide sequence ID" value="NZ_CP104064.1"/>
</dbReference>
<keyword evidence="5" id="KW-0732">Signal</keyword>
<evidence type="ECO:0000256" key="5">
    <source>
        <dbReference type="SAM" id="SignalP"/>
    </source>
</evidence>
<feature type="chain" id="PRO_5046565635" evidence="5">
    <location>
        <begin position="26"/>
        <end position="306"/>
    </location>
</feature>
<evidence type="ECO:0000256" key="4">
    <source>
        <dbReference type="ARBA" id="ARBA00023136"/>
    </source>
</evidence>
<dbReference type="SUPFAM" id="SSF53850">
    <property type="entry name" value="Periplasmic binding protein-like II"/>
    <property type="match status" value="1"/>
</dbReference>
<dbReference type="Pfam" id="PF04069">
    <property type="entry name" value="OpuAC"/>
    <property type="match status" value="1"/>
</dbReference>
<proteinExistence type="predicted"/>
<reference evidence="7" key="1">
    <citation type="submission" date="2022-08" db="EMBL/GenBank/DDBJ databases">
        <title>Alicyclobacillus dauci DSM2870, complete genome.</title>
        <authorList>
            <person name="Wang Q."/>
            <person name="Cai R."/>
            <person name="Wang Z."/>
        </authorList>
    </citation>
    <scope>NUCLEOTIDE SEQUENCE</scope>
    <source>
        <strain evidence="7">DSM 28700</strain>
    </source>
</reference>
<evidence type="ECO:0000313" key="8">
    <source>
        <dbReference type="Proteomes" id="UP001164803"/>
    </source>
</evidence>
<dbReference type="EMBL" id="CP104064">
    <property type="protein sequence ID" value="WAH37830.1"/>
    <property type="molecule type" value="Genomic_DNA"/>
</dbReference>
<dbReference type="CDD" id="cd13639">
    <property type="entry name" value="PBP2_OpuAC_like"/>
    <property type="match status" value="1"/>
</dbReference>
<accession>A0ABY6Z4Q7</accession>
<feature type="domain" description="ABC-type glycine betaine transport system substrate-binding" evidence="6">
    <location>
        <begin position="52"/>
        <end position="295"/>
    </location>
</feature>
<protein>
    <submittedName>
        <fullName evidence="7">Glycine betaine ABC transporter substrate-binding protein</fullName>
    </submittedName>
</protein>
<keyword evidence="3" id="KW-1003">Cell membrane</keyword>
<feature type="signal peptide" evidence="5">
    <location>
        <begin position="1"/>
        <end position="25"/>
    </location>
</feature>
<comment type="subcellular location">
    <subcellularLocation>
        <location evidence="1">Cell membrane</location>
    </subcellularLocation>
</comment>
<evidence type="ECO:0000256" key="1">
    <source>
        <dbReference type="ARBA" id="ARBA00004236"/>
    </source>
</evidence>
<keyword evidence="4" id="KW-0472">Membrane</keyword>
<evidence type="ECO:0000259" key="6">
    <source>
        <dbReference type="Pfam" id="PF04069"/>
    </source>
</evidence>
<name>A0ABY6Z4Q7_9BACL</name>
<organism evidence="7 8">
    <name type="scientific">Alicyclobacillus dauci</name>
    <dbReference type="NCBI Taxonomy" id="1475485"/>
    <lineage>
        <taxon>Bacteria</taxon>
        <taxon>Bacillati</taxon>
        <taxon>Bacillota</taxon>
        <taxon>Bacilli</taxon>
        <taxon>Bacillales</taxon>
        <taxon>Alicyclobacillaceae</taxon>
        <taxon>Alicyclobacillus</taxon>
    </lineage>
</organism>
<keyword evidence="8" id="KW-1185">Reference proteome</keyword>
<dbReference type="Proteomes" id="UP001164803">
    <property type="component" value="Chromosome"/>
</dbReference>
<dbReference type="PANTHER" id="PTHR47737">
    <property type="entry name" value="GLYCINE BETAINE/PROLINE BETAINE TRANSPORT SYSTEM PERMEASE PROTEIN PROW"/>
    <property type="match status" value="1"/>
</dbReference>
<dbReference type="InterPro" id="IPR007210">
    <property type="entry name" value="ABC_Gly_betaine_transp_sub-bd"/>
</dbReference>
<dbReference type="PANTHER" id="PTHR47737:SF1">
    <property type="entry name" value="GLYCINE BETAINE_PROLINE BETAINE TRANSPORT SYSTEM PERMEASE PROTEIN PROW"/>
    <property type="match status" value="1"/>
</dbReference>
<evidence type="ECO:0000256" key="3">
    <source>
        <dbReference type="ARBA" id="ARBA00022475"/>
    </source>
</evidence>
<gene>
    <name evidence="7" type="ORF">NZD86_04810</name>
</gene>
<dbReference type="PROSITE" id="PS51257">
    <property type="entry name" value="PROKAR_LIPOPROTEIN"/>
    <property type="match status" value="1"/>
</dbReference>
<keyword evidence="2" id="KW-0813">Transport</keyword>
<evidence type="ECO:0000256" key="2">
    <source>
        <dbReference type="ARBA" id="ARBA00022448"/>
    </source>
</evidence>